<name>A0ABU2ZJA1_9SPHN</name>
<keyword evidence="1" id="KW-1133">Transmembrane helix</keyword>
<evidence type="ECO:0000313" key="3">
    <source>
        <dbReference type="Proteomes" id="UP001259803"/>
    </source>
</evidence>
<organism evidence="2 3">
    <name type="scientific">Croceicoccus esteveae</name>
    <dbReference type="NCBI Taxonomy" id="3075597"/>
    <lineage>
        <taxon>Bacteria</taxon>
        <taxon>Pseudomonadati</taxon>
        <taxon>Pseudomonadota</taxon>
        <taxon>Alphaproteobacteria</taxon>
        <taxon>Sphingomonadales</taxon>
        <taxon>Erythrobacteraceae</taxon>
        <taxon>Croceicoccus</taxon>
    </lineage>
</organism>
<sequence length="115" mass="12468">MAFKYLNGMAMAGIVYDAASAFVSGRTMLLEASGMSQTVFYIHAGLLIFTGAYILLRRRLRSSLPLIVVIALAFQNEIANHLAGRGQSNPEALSDIATAAFWPAALFLLMRSRKG</sequence>
<reference evidence="2 3" key="1">
    <citation type="submission" date="2023-09" db="EMBL/GenBank/DDBJ databases">
        <authorList>
            <person name="Rey-Velasco X."/>
        </authorList>
    </citation>
    <scope>NUCLEOTIDE SEQUENCE [LARGE SCALE GENOMIC DNA]</scope>
    <source>
        <strain evidence="2 3">F390</strain>
    </source>
</reference>
<dbReference type="Proteomes" id="UP001259803">
    <property type="component" value="Unassembled WGS sequence"/>
</dbReference>
<dbReference type="RefSeq" id="WP_311341259.1">
    <property type="nucleotide sequence ID" value="NZ_JAVRHS010000009.1"/>
</dbReference>
<protein>
    <submittedName>
        <fullName evidence="2">Uncharacterized protein</fullName>
    </submittedName>
</protein>
<feature type="transmembrane region" description="Helical" evidence="1">
    <location>
        <begin position="38"/>
        <end position="56"/>
    </location>
</feature>
<accession>A0ABU2ZJA1</accession>
<gene>
    <name evidence="2" type="ORF">RM533_10885</name>
</gene>
<keyword evidence="3" id="KW-1185">Reference proteome</keyword>
<proteinExistence type="predicted"/>
<evidence type="ECO:0000256" key="1">
    <source>
        <dbReference type="SAM" id="Phobius"/>
    </source>
</evidence>
<keyword evidence="1" id="KW-0812">Transmembrane</keyword>
<evidence type="ECO:0000313" key="2">
    <source>
        <dbReference type="EMBL" id="MDT0576682.1"/>
    </source>
</evidence>
<comment type="caution">
    <text evidence="2">The sequence shown here is derived from an EMBL/GenBank/DDBJ whole genome shotgun (WGS) entry which is preliminary data.</text>
</comment>
<dbReference type="EMBL" id="JAVRHS010000009">
    <property type="protein sequence ID" value="MDT0576682.1"/>
    <property type="molecule type" value="Genomic_DNA"/>
</dbReference>
<keyword evidence="1" id="KW-0472">Membrane</keyword>